<dbReference type="Pfam" id="PF01167">
    <property type="entry name" value="Tub"/>
    <property type="match status" value="1"/>
</dbReference>
<dbReference type="Pfam" id="PF00097">
    <property type="entry name" value="zf-C3HC4"/>
    <property type="match status" value="1"/>
</dbReference>
<evidence type="ECO:0000313" key="8">
    <source>
        <dbReference type="Proteomes" id="UP000481153"/>
    </source>
</evidence>
<dbReference type="GO" id="GO:0008270">
    <property type="term" value="F:zinc ion binding"/>
    <property type="evidence" value="ECO:0007669"/>
    <property type="project" value="UniProtKB-KW"/>
</dbReference>
<evidence type="ECO:0000259" key="6">
    <source>
        <dbReference type="PROSITE" id="PS50089"/>
    </source>
</evidence>
<sequence>MAAKQSDDLVFDLEDLSDSSDSDWVDVASSPINRQSKRPKTSTSASDKQSNTTDLNSPSVSDEEYVESSIVRDLYGPSVKKLSKEFTDKVTLVDDAQTQKSNELFEASGECFEGISNAIDKQTSPAIKTEPLDDLYSDLDILAIRNKLESSLEMNLSQEFTWKVSLDQPIKPSIEDKGSMISVSERDNAQPKIHNDVKMMNDYTEKKMDVASLKEECSLCEDLVDILTRLPACDHGFCLTCMFRWVFSIKDCPICLANAPVKISYTCCYECSSFVDSDMTSTHFQFCGSNPATKKSPEKIFLDQLIASSSLTCRGFLMEFIMAPLPLEVRTIRCSIESRGRGFRLMLGKTFLCAAVQYPEIDRRVCHSFYRGDLDECKVARMKRNAIGSEYTIQNVQDNTSLGAVQYTVSYQGTGRQIVMALPSVTKFGDSGWTIDTRRDTMLDVLDEYGAPDSIHLLNKPRPPRQEFSYDDYGNPIFSDDGIKTPPVTADFNYETHDEELQRDLALVAAMISASQDTPPTCATSNESVSKSSCFEMVTVENMDTSVLEFGRGQLHHEDYMSEYYLEFSHPLSPLQAFAIALSSMDSSLGEDDVHYFVVKIFHL</sequence>
<dbReference type="InterPro" id="IPR000007">
    <property type="entry name" value="Tubby_C"/>
</dbReference>
<dbReference type="Gene3D" id="3.30.40.10">
    <property type="entry name" value="Zinc/RING finger domain, C3HC4 (zinc finger)"/>
    <property type="match status" value="1"/>
</dbReference>
<dbReference type="InterPro" id="IPR025659">
    <property type="entry name" value="Tubby-like_C"/>
</dbReference>
<dbReference type="AlphaFoldDB" id="A0A6G0XF72"/>
<evidence type="ECO:0000256" key="1">
    <source>
        <dbReference type="ARBA" id="ARBA00022723"/>
    </source>
</evidence>
<name>A0A6G0XF72_9STRA</name>
<dbReference type="InterPro" id="IPR013083">
    <property type="entry name" value="Znf_RING/FYVE/PHD"/>
</dbReference>
<feature type="region of interest" description="Disordered" evidence="5">
    <location>
        <begin position="17"/>
        <end position="67"/>
    </location>
</feature>
<dbReference type="PROSITE" id="PS00518">
    <property type="entry name" value="ZF_RING_1"/>
    <property type="match status" value="1"/>
</dbReference>
<dbReference type="InterPro" id="IPR018957">
    <property type="entry name" value="Znf_C3HC4_RING-type"/>
</dbReference>
<dbReference type="EMBL" id="VJMJ01000070">
    <property type="protein sequence ID" value="KAF0738858.1"/>
    <property type="molecule type" value="Genomic_DNA"/>
</dbReference>
<dbReference type="VEuPathDB" id="FungiDB:AeMF1_003281"/>
<dbReference type="InterPro" id="IPR017907">
    <property type="entry name" value="Znf_RING_CS"/>
</dbReference>
<keyword evidence="8" id="KW-1185">Reference proteome</keyword>
<accession>A0A6G0XF72</accession>
<dbReference type="Gene3D" id="3.20.90.10">
    <property type="entry name" value="Tubby Protein, Chain A"/>
    <property type="match status" value="1"/>
</dbReference>
<feature type="domain" description="RING-type" evidence="6">
    <location>
        <begin position="217"/>
        <end position="255"/>
    </location>
</feature>
<evidence type="ECO:0000256" key="3">
    <source>
        <dbReference type="ARBA" id="ARBA00022833"/>
    </source>
</evidence>
<evidence type="ECO:0000256" key="2">
    <source>
        <dbReference type="ARBA" id="ARBA00022771"/>
    </source>
</evidence>
<feature type="compositionally biased region" description="Polar residues" evidence="5">
    <location>
        <begin position="41"/>
        <end position="60"/>
    </location>
</feature>
<evidence type="ECO:0000256" key="5">
    <source>
        <dbReference type="SAM" id="MobiDB-lite"/>
    </source>
</evidence>
<evidence type="ECO:0000313" key="7">
    <source>
        <dbReference type="EMBL" id="KAF0738858.1"/>
    </source>
</evidence>
<keyword evidence="1" id="KW-0479">Metal-binding</keyword>
<comment type="caution">
    <text evidence="7">The sequence shown here is derived from an EMBL/GenBank/DDBJ whole genome shotgun (WGS) entry which is preliminary data.</text>
</comment>
<keyword evidence="2 4" id="KW-0863">Zinc-finger</keyword>
<dbReference type="PROSITE" id="PS50089">
    <property type="entry name" value="ZF_RING_2"/>
    <property type="match status" value="1"/>
</dbReference>
<dbReference type="PRINTS" id="PR01573">
    <property type="entry name" value="SUPERTUBBY"/>
</dbReference>
<dbReference type="InterPro" id="IPR001841">
    <property type="entry name" value="Znf_RING"/>
</dbReference>
<dbReference type="SUPFAM" id="SSF57850">
    <property type="entry name" value="RING/U-box"/>
    <property type="match status" value="1"/>
</dbReference>
<reference evidence="7 8" key="1">
    <citation type="submission" date="2019-07" db="EMBL/GenBank/DDBJ databases">
        <title>Genomics analysis of Aphanomyces spp. identifies a new class of oomycete effector associated with host adaptation.</title>
        <authorList>
            <person name="Gaulin E."/>
        </authorList>
    </citation>
    <scope>NUCLEOTIDE SEQUENCE [LARGE SCALE GENOMIC DNA]</scope>
    <source>
        <strain evidence="7 8">ATCC 201684</strain>
    </source>
</reference>
<organism evidence="7 8">
    <name type="scientific">Aphanomyces euteiches</name>
    <dbReference type="NCBI Taxonomy" id="100861"/>
    <lineage>
        <taxon>Eukaryota</taxon>
        <taxon>Sar</taxon>
        <taxon>Stramenopiles</taxon>
        <taxon>Oomycota</taxon>
        <taxon>Saprolegniomycetes</taxon>
        <taxon>Saprolegniales</taxon>
        <taxon>Verrucalvaceae</taxon>
        <taxon>Aphanomyces</taxon>
    </lineage>
</organism>
<dbReference type="SUPFAM" id="SSF54518">
    <property type="entry name" value="Tubby C-terminal domain-like"/>
    <property type="match status" value="1"/>
</dbReference>
<proteinExistence type="predicted"/>
<protein>
    <recommendedName>
        <fullName evidence="6">RING-type domain-containing protein</fullName>
    </recommendedName>
</protein>
<dbReference type="SMART" id="SM00184">
    <property type="entry name" value="RING"/>
    <property type="match status" value="1"/>
</dbReference>
<keyword evidence="3" id="KW-0862">Zinc</keyword>
<evidence type="ECO:0000256" key="4">
    <source>
        <dbReference type="PROSITE-ProRule" id="PRU00175"/>
    </source>
</evidence>
<gene>
    <name evidence="7" type="ORF">Ae201684_005468</name>
</gene>
<dbReference type="Proteomes" id="UP000481153">
    <property type="component" value="Unassembled WGS sequence"/>
</dbReference>